<evidence type="ECO:0000256" key="3">
    <source>
        <dbReference type="ARBA" id="ARBA00022801"/>
    </source>
</evidence>
<keyword evidence="9" id="KW-1185">Reference proteome</keyword>
<keyword evidence="4" id="KW-0694">RNA-binding</keyword>
<dbReference type="CDD" id="cd00462">
    <property type="entry name" value="PTH"/>
    <property type="match status" value="1"/>
</dbReference>
<keyword evidence="3 6" id="KW-0378">Hydrolase</keyword>
<dbReference type="AlphaFoldDB" id="A0A1R2AYH1"/>
<dbReference type="PANTHER" id="PTHR17224:SF1">
    <property type="entry name" value="PEPTIDYL-TRNA HYDROLASE"/>
    <property type="match status" value="1"/>
</dbReference>
<dbReference type="PROSITE" id="PS01196">
    <property type="entry name" value="PEPT_TRNA_HYDROL_2"/>
    <property type="match status" value="1"/>
</dbReference>
<dbReference type="InterPro" id="IPR018171">
    <property type="entry name" value="Pept_tRNA_hydro_CS"/>
</dbReference>
<dbReference type="OrthoDB" id="311283at2759"/>
<dbReference type="GO" id="GO:0000049">
    <property type="term" value="F:tRNA binding"/>
    <property type="evidence" value="ECO:0007669"/>
    <property type="project" value="UniProtKB-KW"/>
</dbReference>
<evidence type="ECO:0000256" key="1">
    <source>
        <dbReference type="ARBA" id="ARBA00013260"/>
    </source>
</evidence>
<accession>A0A1R2AYH1</accession>
<dbReference type="Pfam" id="PF01195">
    <property type="entry name" value="Pept_tRNA_hydro"/>
    <property type="match status" value="1"/>
</dbReference>
<evidence type="ECO:0000313" key="9">
    <source>
        <dbReference type="Proteomes" id="UP000187209"/>
    </source>
</evidence>
<reference evidence="8 9" key="1">
    <citation type="submission" date="2016-11" db="EMBL/GenBank/DDBJ databases">
        <title>The macronuclear genome of Stentor coeruleus: a giant cell with tiny introns.</title>
        <authorList>
            <person name="Slabodnick M."/>
            <person name="Ruby J.G."/>
            <person name="Reiff S.B."/>
            <person name="Swart E.C."/>
            <person name="Gosai S."/>
            <person name="Prabakaran S."/>
            <person name="Witkowska E."/>
            <person name="Larue G.E."/>
            <person name="Fisher S."/>
            <person name="Freeman R.M."/>
            <person name="Gunawardena J."/>
            <person name="Chu W."/>
            <person name="Stover N.A."/>
            <person name="Gregory B.D."/>
            <person name="Nowacki M."/>
            <person name="Derisi J."/>
            <person name="Roy S.W."/>
            <person name="Marshall W.F."/>
            <person name="Sood P."/>
        </authorList>
    </citation>
    <scope>NUCLEOTIDE SEQUENCE [LARGE SCALE GENOMIC DNA]</scope>
    <source>
        <strain evidence="8">WM001</strain>
    </source>
</reference>
<dbReference type="EC" id="3.1.1.29" evidence="1 6"/>
<dbReference type="PROSITE" id="PS01195">
    <property type="entry name" value="PEPT_TRNA_HYDROL_1"/>
    <property type="match status" value="1"/>
</dbReference>
<keyword evidence="2" id="KW-0820">tRNA-binding</keyword>
<dbReference type="InterPro" id="IPR001328">
    <property type="entry name" value="Pept_tRNA_hydro"/>
</dbReference>
<evidence type="ECO:0000256" key="5">
    <source>
        <dbReference type="ARBA" id="ARBA00038063"/>
    </source>
</evidence>
<dbReference type="InterPro" id="IPR036416">
    <property type="entry name" value="Pept_tRNA_hydro_sf"/>
</dbReference>
<dbReference type="NCBIfam" id="TIGR00447">
    <property type="entry name" value="pth"/>
    <property type="match status" value="1"/>
</dbReference>
<comment type="similarity">
    <text evidence="5 7">Belongs to the PTH family.</text>
</comment>
<dbReference type="PANTHER" id="PTHR17224">
    <property type="entry name" value="PEPTIDYL-TRNA HYDROLASE"/>
    <property type="match status" value="1"/>
</dbReference>
<gene>
    <name evidence="8" type="ORF">SteCoe_32693</name>
</gene>
<evidence type="ECO:0000313" key="8">
    <source>
        <dbReference type="EMBL" id="OMJ69552.1"/>
    </source>
</evidence>
<evidence type="ECO:0000256" key="7">
    <source>
        <dbReference type="RuleBase" id="RU004320"/>
    </source>
</evidence>
<organism evidence="8 9">
    <name type="scientific">Stentor coeruleus</name>
    <dbReference type="NCBI Taxonomy" id="5963"/>
    <lineage>
        <taxon>Eukaryota</taxon>
        <taxon>Sar</taxon>
        <taxon>Alveolata</taxon>
        <taxon>Ciliophora</taxon>
        <taxon>Postciliodesmatophora</taxon>
        <taxon>Heterotrichea</taxon>
        <taxon>Heterotrichida</taxon>
        <taxon>Stentoridae</taxon>
        <taxon>Stentor</taxon>
    </lineage>
</organism>
<dbReference type="Proteomes" id="UP000187209">
    <property type="component" value="Unassembled WGS sequence"/>
</dbReference>
<proteinExistence type="inferred from homology"/>
<name>A0A1R2AYH1_9CILI</name>
<comment type="caution">
    <text evidence="8">The sequence shown here is derived from an EMBL/GenBank/DDBJ whole genome shotgun (WGS) entry which is preliminary data.</text>
</comment>
<evidence type="ECO:0000256" key="2">
    <source>
        <dbReference type="ARBA" id="ARBA00022555"/>
    </source>
</evidence>
<dbReference type="SUPFAM" id="SSF53178">
    <property type="entry name" value="Peptidyl-tRNA hydrolase-like"/>
    <property type="match status" value="1"/>
</dbReference>
<dbReference type="GO" id="GO:0004045">
    <property type="term" value="F:peptidyl-tRNA hydrolase activity"/>
    <property type="evidence" value="ECO:0007669"/>
    <property type="project" value="UniProtKB-EC"/>
</dbReference>
<evidence type="ECO:0000256" key="4">
    <source>
        <dbReference type="ARBA" id="ARBA00022884"/>
    </source>
</evidence>
<dbReference type="EMBL" id="MPUH01001184">
    <property type="protein sequence ID" value="OMJ69552.1"/>
    <property type="molecule type" value="Genomic_DNA"/>
</dbReference>
<protein>
    <recommendedName>
        <fullName evidence="1 6">Peptidyl-tRNA hydrolase</fullName>
        <ecNumber evidence="1 6">3.1.1.29</ecNumber>
    </recommendedName>
</protein>
<comment type="catalytic activity">
    <reaction evidence="6">
        <text>an N-acyl-L-alpha-aminoacyl-tRNA + H2O = an N-acyl-L-amino acid + a tRNA + H(+)</text>
        <dbReference type="Rhea" id="RHEA:54448"/>
        <dbReference type="Rhea" id="RHEA-COMP:10123"/>
        <dbReference type="Rhea" id="RHEA-COMP:13883"/>
        <dbReference type="ChEBI" id="CHEBI:15377"/>
        <dbReference type="ChEBI" id="CHEBI:15378"/>
        <dbReference type="ChEBI" id="CHEBI:59874"/>
        <dbReference type="ChEBI" id="CHEBI:78442"/>
        <dbReference type="ChEBI" id="CHEBI:138191"/>
        <dbReference type="EC" id="3.1.1.29"/>
    </reaction>
</comment>
<sequence length="164" mass="18153">MYKCIIGLGNPGAFSKTRHNVGKQFLDSLGTTWKNIKEGEISMLEGITLYKPNSFMNICGPQIKLAINRFGVTLEEIIVLHDDVELILGKAKIKKEGSAKGHNGVRSMIQTIGNSKFNRLLIGIGRPTSGEISNYVLSPFTRAEQEILYEKVYPECSKLLGLPI</sequence>
<dbReference type="Gene3D" id="3.40.50.1470">
    <property type="entry name" value="Peptidyl-tRNA hydrolase"/>
    <property type="match status" value="1"/>
</dbReference>
<evidence type="ECO:0000256" key="6">
    <source>
        <dbReference type="RuleBase" id="RU000673"/>
    </source>
</evidence>